<dbReference type="PRINTS" id="PR01217">
    <property type="entry name" value="PRICHEXTENSN"/>
</dbReference>
<dbReference type="InParanoid" id="A0A251TW25"/>
<comment type="similarity">
    <text evidence="1">Belongs to the GASA family.</text>
</comment>
<evidence type="ECO:0000256" key="3">
    <source>
        <dbReference type="SAM" id="Phobius"/>
    </source>
</evidence>
<evidence type="ECO:0000256" key="2">
    <source>
        <dbReference type="SAM" id="MobiDB-lite"/>
    </source>
</evidence>
<reference evidence="4" key="3">
    <citation type="submission" date="2020-06" db="EMBL/GenBank/DDBJ databases">
        <title>Helianthus annuus Genome sequencing and assembly Release 2.</title>
        <authorList>
            <person name="Gouzy J."/>
            <person name="Langlade N."/>
            <person name="Munos S."/>
        </authorList>
    </citation>
    <scope>NUCLEOTIDE SEQUENCE</scope>
    <source>
        <tissue evidence="4">Leaves</tissue>
    </source>
</reference>
<feature type="region of interest" description="Disordered" evidence="2">
    <location>
        <begin position="86"/>
        <end position="181"/>
    </location>
</feature>
<dbReference type="Pfam" id="PF02704">
    <property type="entry name" value="GASA"/>
    <property type="match status" value="1"/>
</dbReference>
<evidence type="ECO:0000313" key="6">
    <source>
        <dbReference type="Proteomes" id="UP000215914"/>
    </source>
</evidence>
<evidence type="ECO:0000256" key="1">
    <source>
        <dbReference type="ARBA" id="ARBA00010582"/>
    </source>
</evidence>
<dbReference type="EMBL" id="CM007898">
    <property type="protein sequence ID" value="OTG15325.1"/>
    <property type="molecule type" value="Genomic_DNA"/>
</dbReference>
<keyword evidence="3" id="KW-1133">Transmembrane helix</keyword>
<dbReference type="InterPro" id="IPR003854">
    <property type="entry name" value="GASA"/>
</dbReference>
<dbReference type="OMA" id="METHAFT"/>
<reference evidence="5" key="2">
    <citation type="submission" date="2017-02" db="EMBL/GenBank/DDBJ databases">
        <title>Sunflower complete genome.</title>
        <authorList>
            <person name="Langlade N."/>
            <person name="Munos S."/>
        </authorList>
    </citation>
    <scope>NUCLEOTIDE SEQUENCE [LARGE SCALE GENOMIC DNA]</scope>
    <source>
        <tissue evidence="5">Leaves</tissue>
    </source>
</reference>
<dbReference type="PANTHER" id="PTHR23201">
    <property type="entry name" value="EXTENSIN, PROLINE-RICH PROTEIN"/>
    <property type="match status" value="1"/>
</dbReference>
<keyword evidence="3" id="KW-0472">Membrane</keyword>
<evidence type="ECO:0000313" key="4">
    <source>
        <dbReference type="EMBL" id="KAF5791745.1"/>
    </source>
</evidence>
<sequence>MCYVGNTILDLLLYIKHNTTPSIFTSLHLPSMKSPPFALAALVLVAAAYVMHGTGSFAMRIVLPYPSPPPPAPICPPTPVIPHPPPAAPICPPTPAPQPPTPTPTTPPPTPIITPSPAPTPNLYPPPVIPPSPQTPNCSPPPLVPPTPPCTPKAPSYPTPPTPANPSPPNAYPLTPPPAQPAYPPYTSRITKPYPPADFKGCFSSCGLRCVLHSNQDRYRDCMACCNRCNCVPPGQYGNKEICGSCFTDMKTQAGRPMYP</sequence>
<keyword evidence="3" id="KW-0812">Transmembrane</keyword>
<dbReference type="AlphaFoldDB" id="A0A251TW25"/>
<dbReference type="SMR" id="A0A251TW25"/>
<gene>
    <name evidence="5" type="ORF">HannXRQ_Chr09g0259181</name>
    <name evidence="4" type="ORF">HanXRQr2_Chr09g0398261</name>
</gene>
<keyword evidence="6" id="KW-1185">Reference proteome</keyword>
<dbReference type="Gramene" id="mRNA:HanXRQr2_Chr09g0398261">
    <property type="protein sequence ID" value="mRNA:HanXRQr2_Chr09g0398261"/>
    <property type="gene ID" value="HanXRQr2_Chr09g0398261"/>
</dbReference>
<organism evidence="5 6">
    <name type="scientific">Helianthus annuus</name>
    <name type="common">Common sunflower</name>
    <dbReference type="NCBI Taxonomy" id="4232"/>
    <lineage>
        <taxon>Eukaryota</taxon>
        <taxon>Viridiplantae</taxon>
        <taxon>Streptophyta</taxon>
        <taxon>Embryophyta</taxon>
        <taxon>Tracheophyta</taxon>
        <taxon>Spermatophyta</taxon>
        <taxon>Magnoliopsida</taxon>
        <taxon>eudicotyledons</taxon>
        <taxon>Gunneridae</taxon>
        <taxon>Pentapetalae</taxon>
        <taxon>asterids</taxon>
        <taxon>campanulids</taxon>
        <taxon>Asterales</taxon>
        <taxon>Asteraceae</taxon>
        <taxon>Asteroideae</taxon>
        <taxon>Heliantheae alliance</taxon>
        <taxon>Heliantheae</taxon>
        <taxon>Helianthus</taxon>
    </lineage>
</organism>
<protein>
    <submittedName>
        <fullName evidence="4 5">Gibberellin regulated protein</fullName>
    </submittedName>
</protein>
<name>A0A251TW25_HELAN</name>
<dbReference type="Proteomes" id="UP000215914">
    <property type="component" value="Chromosome 9"/>
</dbReference>
<dbReference type="PANTHER" id="PTHR23201:SF101">
    <property type="entry name" value="GIBBERELLIN REGULATED PROTEIN"/>
    <property type="match status" value="1"/>
</dbReference>
<evidence type="ECO:0000313" key="5">
    <source>
        <dbReference type="EMBL" id="OTG15325.1"/>
    </source>
</evidence>
<proteinExistence type="inferred from homology"/>
<accession>A0A251TW25</accession>
<reference evidence="4 6" key="1">
    <citation type="journal article" date="2017" name="Nature">
        <title>The sunflower genome provides insights into oil metabolism, flowering and Asterid evolution.</title>
        <authorList>
            <person name="Badouin H."/>
            <person name="Gouzy J."/>
            <person name="Grassa C.J."/>
            <person name="Murat F."/>
            <person name="Staton S.E."/>
            <person name="Cottret L."/>
            <person name="Lelandais-Briere C."/>
            <person name="Owens G.L."/>
            <person name="Carrere S."/>
            <person name="Mayjonade B."/>
            <person name="Legrand L."/>
            <person name="Gill N."/>
            <person name="Kane N.C."/>
            <person name="Bowers J.E."/>
            <person name="Hubner S."/>
            <person name="Bellec A."/>
            <person name="Berard A."/>
            <person name="Berges H."/>
            <person name="Blanchet N."/>
            <person name="Boniface M.C."/>
            <person name="Brunel D."/>
            <person name="Catrice O."/>
            <person name="Chaidir N."/>
            <person name="Claudel C."/>
            <person name="Donnadieu C."/>
            <person name="Faraut T."/>
            <person name="Fievet G."/>
            <person name="Helmstetter N."/>
            <person name="King M."/>
            <person name="Knapp S.J."/>
            <person name="Lai Z."/>
            <person name="Le Paslier M.C."/>
            <person name="Lippi Y."/>
            <person name="Lorenzon L."/>
            <person name="Mandel J.R."/>
            <person name="Marage G."/>
            <person name="Marchand G."/>
            <person name="Marquand E."/>
            <person name="Bret-Mestries E."/>
            <person name="Morien E."/>
            <person name="Nambeesan S."/>
            <person name="Nguyen T."/>
            <person name="Pegot-Espagnet P."/>
            <person name="Pouilly N."/>
            <person name="Raftis F."/>
            <person name="Sallet E."/>
            <person name="Schiex T."/>
            <person name="Thomas J."/>
            <person name="Vandecasteele C."/>
            <person name="Vares D."/>
            <person name="Vear F."/>
            <person name="Vautrin S."/>
            <person name="Crespi M."/>
            <person name="Mangin B."/>
            <person name="Burke J.M."/>
            <person name="Salse J."/>
            <person name="Munos S."/>
            <person name="Vincourt P."/>
            <person name="Rieseberg L.H."/>
            <person name="Langlade N.B."/>
        </authorList>
    </citation>
    <scope>NUCLEOTIDE SEQUENCE [LARGE SCALE GENOMIC DNA]</scope>
    <source>
        <strain evidence="6">cv. SF193</strain>
        <tissue evidence="4">Leaves</tissue>
    </source>
</reference>
<dbReference type="EMBL" id="MNCJ02000324">
    <property type="protein sequence ID" value="KAF5791745.1"/>
    <property type="molecule type" value="Genomic_DNA"/>
</dbReference>
<feature type="transmembrane region" description="Helical" evidence="3">
    <location>
        <begin position="37"/>
        <end position="58"/>
    </location>
</feature>